<feature type="chain" id="PRO_5046447700" evidence="10">
    <location>
        <begin position="20"/>
        <end position="690"/>
    </location>
</feature>
<dbReference type="CDD" id="cd01347">
    <property type="entry name" value="ligand_gated_channel"/>
    <property type="match status" value="1"/>
</dbReference>
<evidence type="ECO:0000259" key="12">
    <source>
        <dbReference type="Pfam" id="PF07715"/>
    </source>
</evidence>
<evidence type="ECO:0000313" key="13">
    <source>
        <dbReference type="EMBL" id="WAJ72133.1"/>
    </source>
</evidence>
<dbReference type="Pfam" id="PF07715">
    <property type="entry name" value="Plug"/>
    <property type="match status" value="1"/>
</dbReference>
<evidence type="ECO:0000256" key="4">
    <source>
        <dbReference type="ARBA" id="ARBA00022692"/>
    </source>
</evidence>
<dbReference type="Proteomes" id="UP001163726">
    <property type="component" value="Plasmid pCadTS8_2"/>
</dbReference>
<organism evidence="13 14">
    <name type="scientific">Catenovulum adriaticum</name>
    <dbReference type="NCBI Taxonomy" id="2984846"/>
    <lineage>
        <taxon>Bacteria</taxon>
        <taxon>Pseudomonadati</taxon>
        <taxon>Pseudomonadota</taxon>
        <taxon>Gammaproteobacteria</taxon>
        <taxon>Alteromonadales</taxon>
        <taxon>Alteromonadaceae</taxon>
        <taxon>Catenovulum</taxon>
    </lineage>
</organism>
<keyword evidence="10" id="KW-0732">Signal</keyword>
<dbReference type="Gene3D" id="2.170.130.10">
    <property type="entry name" value="TonB-dependent receptor, plug domain"/>
    <property type="match status" value="1"/>
</dbReference>
<keyword evidence="14" id="KW-1185">Reference proteome</keyword>
<name>A0ABY7ARG3_9ALTE</name>
<proteinExistence type="inferred from homology"/>
<keyword evidence="13" id="KW-0675">Receptor</keyword>
<evidence type="ECO:0000256" key="9">
    <source>
        <dbReference type="RuleBase" id="RU003357"/>
    </source>
</evidence>
<dbReference type="InterPro" id="IPR039426">
    <property type="entry name" value="TonB-dep_rcpt-like"/>
</dbReference>
<gene>
    <name evidence="13" type="ORF">OLW01_17790</name>
</gene>
<evidence type="ECO:0000256" key="6">
    <source>
        <dbReference type="ARBA" id="ARBA00023136"/>
    </source>
</evidence>
<geneLocation type="plasmid" evidence="13 14">
    <name>pCadTS8_2</name>
</geneLocation>
<feature type="signal peptide" evidence="10">
    <location>
        <begin position="1"/>
        <end position="19"/>
    </location>
</feature>
<evidence type="ECO:0000256" key="2">
    <source>
        <dbReference type="ARBA" id="ARBA00022448"/>
    </source>
</evidence>
<dbReference type="SUPFAM" id="SSF56935">
    <property type="entry name" value="Porins"/>
    <property type="match status" value="1"/>
</dbReference>
<dbReference type="RefSeq" id="WP_268076849.1">
    <property type="nucleotide sequence ID" value="NZ_CP109967.1"/>
</dbReference>
<keyword evidence="7 8" id="KW-0998">Cell outer membrane</keyword>
<dbReference type="PROSITE" id="PS52016">
    <property type="entry name" value="TONB_DEPENDENT_REC_3"/>
    <property type="match status" value="1"/>
</dbReference>
<comment type="similarity">
    <text evidence="8 9">Belongs to the TonB-dependent receptor family.</text>
</comment>
<dbReference type="PANTHER" id="PTHR30069">
    <property type="entry name" value="TONB-DEPENDENT OUTER MEMBRANE RECEPTOR"/>
    <property type="match status" value="1"/>
</dbReference>
<sequence length="690" mass="76370">MKKFALLPVVAALPLSAFASEQHQEIERIAVTATRAEVPVSTVPATISVISSEQIQSQLAFTQDISKIIGNLIPAFSPSREKMSNAGEKLRGRDPLYMIDGVPQSNPLRSGGRAGRTIDPAMIERIEVIHGSNAIQGMGASGGIINIITKSAGDTQHFISAGMTKGMGSDTTGYNASLLVSRGDRDDGIIAGVSVKNNGMYRDGNGDLVGVDTTQGDTMDSQSYDLFVKLAYSIDQEQSLKLMVNHYNIQGNGDYGMVTGDVAQEIPATSEKADHPGEAPRNKITTASADYKHTNLLSGQLSFQLFYQKFAALYGATDSGTFQDPAYGEDLYDQSQNRSTKFGSRLTWFKSNLANSKLDLITGIDYLSDETYQELAITNRIWVPKTTFDNWAPFVQLRYKGIEDFTFSYGARYEYGKLNVDDFTTLYSANSSQVEGGNPSFNELMHNLGAVWQTTDKLRLFASFSEGFNMPDVGRVLRGINVPNQSVNEFLNLQPVISDNTEIGFEWVDDNWQIRTSYFQSKSDLGSRLALNDDGIYLVNREKTEISGIEADAQWFITDATTIGMAYANTKGRYDSNDNGQLDSDLDGTNIAPERLNVYWQQIWSDAINSRFQINHLADRTFDSSANFEGYTTLDVAFNYATHSWGNFAFGIDNLTDKQFISYYGQTTANPVRYFAGRGRSVNLNWNYSF</sequence>
<evidence type="ECO:0000256" key="8">
    <source>
        <dbReference type="PROSITE-ProRule" id="PRU01360"/>
    </source>
</evidence>
<dbReference type="PANTHER" id="PTHR30069:SF42">
    <property type="entry name" value="FERRIC AEROBACTIN RECEPTOR"/>
    <property type="match status" value="1"/>
</dbReference>
<evidence type="ECO:0000256" key="1">
    <source>
        <dbReference type="ARBA" id="ARBA00004571"/>
    </source>
</evidence>
<feature type="domain" description="TonB-dependent receptor plug" evidence="12">
    <location>
        <begin position="40"/>
        <end position="144"/>
    </location>
</feature>
<keyword evidence="13" id="KW-0614">Plasmid</keyword>
<reference evidence="13" key="1">
    <citation type="submission" date="2022-10" db="EMBL/GenBank/DDBJ databases">
        <title>Catenovulum adriacola sp. nov. isolated in the Harbour of Susak.</title>
        <authorList>
            <person name="Schoch T."/>
            <person name="Reich S.J."/>
            <person name="Stoeferle S."/>
            <person name="Flaiz M."/>
            <person name="Kazda M."/>
            <person name="Riedel C.U."/>
            <person name="Duerre P."/>
        </authorList>
    </citation>
    <scope>NUCLEOTIDE SEQUENCE</scope>
    <source>
        <strain evidence="13">TS8</strain>
        <plasmid evidence="13">pCadTS8_2</plasmid>
    </source>
</reference>
<dbReference type="Gene3D" id="2.40.170.20">
    <property type="entry name" value="TonB-dependent receptor, beta-barrel domain"/>
    <property type="match status" value="1"/>
</dbReference>
<evidence type="ECO:0000256" key="5">
    <source>
        <dbReference type="ARBA" id="ARBA00023077"/>
    </source>
</evidence>
<keyword evidence="5 9" id="KW-0798">TonB box</keyword>
<dbReference type="InterPro" id="IPR037066">
    <property type="entry name" value="Plug_dom_sf"/>
</dbReference>
<feature type="domain" description="TonB-dependent receptor-like beta-barrel" evidence="11">
    <location>
        <begin position="246"/>
        <end position="655"/>
    </location>
</feature>
<dbReference type="InterPro" id="IPR000531">
    <property type="entry name" value="Beta-barrel_TonB"/>
</dbReference>
<evidence type="ECO:0000256" key="3">
    <source>
        <dbReference type="ARBA" id="ARBA00022452"/>
    </source>
</evidence>
<keyword evidence="2 8" id="KW-0813">Transport</keyword>
<keyword evidence="3 8" id="KW-1134">Transmembrane beta strand</keyword>
<protein>
    <submittedName>
        <fullName evidence="13">TonB-dependent receptor</fullName>
    </submittedName>
</protein>
<dbReference type="InterPro" id="IPR036942">
    <property type="entry name" value="Beta-barrel_TonB_sf"/>
</dbReference>
<keyword evidence="4 8" id="KW-0812">Transmembrane</keyword>
<evidence type="ECO:0000256" key="10">
    <source>
        <dbReference type="SAM" id="SignalP"/>
    </source>
</evidence>
<accession>A0ABY7ARG3</accession>
<evidence type="ECO:0000313" key="14">
    <source>
        <dbReference type="Proteomes" id="UP001163726"/>
    </source>
</evidence>
<keyword evidence="6 8" id="KW-0472">Membrane</keyword>
<comment type="subcellular location">
    <subcellularLocation>
        <location evidence="1 8">Cell outer membrane</location>
        <topology evidence="1 8">Multi-pass membrane protein</topology>
    </subcellularLocation>
</comment>
<dbReference type="InterPro" id="IPR012910">
    <property type="entry name" value="Plug_dom"/>
</dbReference>
<evidence type="ECO:0000256" key="7">
    <source>
        <dbReference type="ARBA" id="ARBA00023237"/>
    </source>
</evidence>
<dbReference type="EMBL" id="CP109967">
    <property type="protein sequence ID" value="WAJ72133.1"/>
    <property type="molecule type" value="Genomic_DNA"/>
</dbReference>
<evidence type="ECO:0000259" key="11">
    <source>
        <dbReference type="Pfam" id="PF00593"/>
    </source>
</evidence>
<dbReference type="Pfam" id="PF00593">
    <property type="entry name" value="TonB_dep_Rec_b-barrel"/>
    <property type="match status" value="1"/>
</dbReference>